<protein>
    <recommendedName>
        <fullName evidence="5">Ribosomal protein/NADH dehydrogenase domain-containing protein</fullName>
    </recommendedName>
</protein>
<proteinExistence type="predicted"/>
<keyword evidence="4" id="KW-0687">Ribonucleoprotein</keyword>
<sequence>MPGRRHTNQIIKNTFGLSRLTKQLNRLNSISNGPSAYKIDASRINSISLLFKKDNIGGHMSLRKFWHNYLPTLQFYNPTLPINVTRVKIGTKKGEKLEKYYSKVPCELTIKFKKGDDKVIDCKNKNPATIFKEFVETTKATKVPQDQLITIQHPSKRPVY</sequence>
<dbReference type="InterPro" id="IPR040049">
    <property type="entry name" value="Ribosomal_mS25/mL61"/>
</dbReference>
<keyword evidence="2" id="KW-0689">Ribosomal protein</keyword>
<dbReference type="FunCoup" id="A0A1D2VSB8">
    <property type="interactions" value="104"/>
</dbReference>
<dbReference type="OrthoDB" id="1696305at2759"/>
<dbReference type="InterPro" id="IPR036249">
    <property type="entry name" value="Thioredoxin-like_sf"/>
</dbReference>
<evidence type="ECO:0000313" key="6">
    <source>
        <dbReference type="EMBL" id="ODV64490.1"/>
    </source>
</evidence>
<dbReference type="AlphaFoldDB" id="A0A1D2VSB8"/>
<organism evidence="6 7">
    <name type="scientific">Ascoidea rubescens DSM 1968</name>
    <dbReference type="NCBI Taxonomy" id="1344418"/>
    <lineage>
        <taxon>Eukaryota</taxon>
        <taxon>Fungi</taxon>
        <taxon>Dikarya</taxon>
        <taxon>Ascomycota</taxon>
        <taxon>Saccharomycotina</taxon>
        <taxon>Saccharomycetes</taxon>
        <taxon>Ascoideaceae</taxon>
        <taxon>Ascoidea</taxon>
    </lineage>
</organism>
<evidence type="ECO:0000259" key="5">
    <source>
        <dbReference type="SMART" id="SM00916"/>
    </source>
</evidence>
<dbReference type="EMBL" id="KV454475">
    <property type="protein sequence ID" value="ODV64490.1"/>
    <property type="molecule type" value="Genomic_DNA"/>
</dbReference>
<dbReference type="SMART" id="SM00916">
    <property type="entry name" value="L51_S25_CI-B8"/>
    <property type="match status" value="1"/>
</dbReference>
<dbReference type="GO" id="GO:0003735">
    <property type="term" value="F:structural constituent of ribosome"/>
    <property type="evidence" value="ECO:0007669"/>
    <property type="project" value="InterPro"/>
</dbReference>
<dbReference type="InterPro" id="IPR007741">
    <property type="entry name" value="Ribosomal_mL43/mS25/NADH_DH"/>
</dbReference>
<evidence type="ECO:0000256" key="2">
    <source>
        <dbReference type="ARBA" id="ARBA00022980"/>
    </source>
</evidence>
<name>A0A1D2VSB8_9ASCO</name>
<evidence type="ECO:0000313" key="7">
    <source>
        <dbReference type="Proteomes" id="UP000095038"/>
    </source>
</evidence>
<dbReference type="SUPFAM" id="SSF52833">
    <property type="entry name" value="Thioredoxin-like"/>
    <property type="match status" value="1"/>
</dbReference>
<accession>A0A1D2VSB8</accession>
<dbReference type="GO" id="GO:0005840">
    <property type="term" value="C:ribosome"/>
    <property type="evidence" value="ECO:0007669"/>
    <property type="project" value="UniProtKB-KW"/>
</dbReference>
<evidence type="ECO:0000256" key="4">
    <source>
        <dbReference type="ARBA" id="ARBA00023274"/>
    </source>
</evidence>
<dbReference type="PANTHER" id="PTHR13274">
    <property type="entry name" value="MITOCHONDRIAL RIBOSOMAL PROTEIN S25"/>
    <property type="match status" value="1"/>
</dbReference>
<reference evidence="7" key="1">
    <citation type="submission" date="2016-05" db="EMBL/GenBank/DDBJ databases">
        <title>Comparative genomics of biotechnologically important yeasts.</title>
        <authorList>
            <consortium name="DOE Joint Genome Institute"/>
            <person name="Riley R."/>
            <person name="Haridas S."/>
            <person name="Wolfe K.H."/>
            <person name="Lopes M.R."/>
            <person name="Hittinger C.T."/>
            <person name="Goker M."/>
            <person name="Salamov A."/>
            <person name="Wisecaver J."/>
            <person name="Long T.M."/>
            <person name="Aerts A.L."/>
            <person name="Barry K."/>
            <person name="Choi C."/>
            <person name="Clum A."/>
            <person name="Coughlan A.Y."/>
            <person name="Deshpande S."/>
            <person name="Douglass A.P."/>
            <person name="Hanson S.J."/>
            <person name="Klenk H.-P."/>
            <person name="Labutti K."/>
            <person name="Lapidus A."/>
            <person name="Lindquist E."/>
            <person name="Lipzen A."/>
            <person name="Meier-Kolthoff J.P."/>
            <person name="Ohm R.A."/>
            <person name="Otillar R.P."/>
            <person name="Pangilinan J."/>
            <person name="Peng Y."/>
            <person name="Rokas A."/>
            <person name="Rosa C.A."/>
            <person name="Scheuner C."/>
            <person name="Sibirny A.A."/>
            <person name="Slot J.C."/>
            <person name="Stielow J.B."/>
            <person name="Sun H."/>
            <person name="Kurtzman C.P."/>
            <person name="Blackwell M."/>
            <person name="Grigoriev I.V."/>
            <person name="Jeffries T.W."/>
        </authorList>
    </citation>
    <scope>NUCLEOTIDE SEQUENCE [LARGE SCALE GENOMIC DNA]</scope>
    <source>
        <strain evidence="7">DSM 1968</strain>
    </source>
</reference>
<dbReference type="Proteomes" id="UP000095038">
    <property type="component" value="Unassembled WGS sequence"/>
</dbReference>
<dbReference type="GO" id="GO:1990904">
    <property type="term" value="C:ribonucleoprotein complex"/>
    <property type="evidence" value="ECO:0007669"/>
    <property type="project" value="UniProtKB-KW"/>
</dbReference>
<dbReference type="PANTHER" id="PTHR13274:SF2">
    <property type="entry name" value="SMALL RIBOSOMAL SUBUNIT PROTEIN MS25"/>
    <property type="match status" value="1"/>
</dbReference>
<dbReference type="RefSeq" id="XP_020050797.1">
    <property type="nucleotide sequence ID" value="XM_020192557.1"/>
</dbReference>
<dbReference type="InParanoid" id="A0A1D2VSB8"/>
<gene>
    <name evidence="6" type="ORF">ASCRUDRAFT_74101</name>
</gene>
<dbReference type="Pfam" id="PF05047">
    <property type="entry name" value="L51_S25_CI-B8"/>
    <property type="match status" value="1"/>
</dbReference>
<comment type="subcellular location">
    <subcellularLocation>
        <location evidence="1">Mitochondrion</location>
    </subcellularLocation>
</comment>
<dbReference type="GO" id="GO:0005739">
    <property type="term" value="C:mitochondrion"/>
    <property type="evidence" value="ECO:0007669"/>
    <property type="project" value="UniProtKB-SubCell"/>
</dbReference>
<dbReference type="GeneID" id="30966193"/>
<keyword evidence="7" id="KW-1185">Reference proteome</keyword>
<evidence type="ECO:0000256" key="3">
    <source>
        <dbReference type="ARBA" id="ARBA00023128"/>
    </source>
</evidence>
<evidence type="ECO:0000256" key="1">
    <source>
        <dbReference type="ARBA" id="ARBA00004173"/>
    </source>
</evidence>
<dbReference type="STRING" id="1344418.A0A1D2VSB8"/>
<keyword evidence="3" id="KW-0496">Mitochondrion</keyword>
<feature type="domain" description="Ribosomal protein/NADH dehydrogenase" evidence="5">
    <location>
        <begin position="55"/>
        <end position="141"/>
    </location>
</feature>